<dbReference type="PROSITE" id="PS00191">
    <property type="entry name" value="CYTOCHROME_B5_1"/>
    <property type="match status" value="1"/>
</dbReference>
<evidence type="ECO:0008006" key="4">
    <source>
        <dbReference type="Google" id="ProtNLM"/>
    </source>
</evidence>
<dbReference type="Gene3D" id="3.10.120.10">
    <property type="entry name" value="Cytochrome b5-like heme/steroid binding domain"/>
    <property type="match status" value="1"/>
</dbReference>
<proteinExistence type="predicted"/>
<dbReference type="InterPro" id="IPR018506">
    <property type="entry name" value="Cyt_B5_heme-BS"/>
</dbReference>
<dbReference type="InterPro" id="IPR036400">
    <property type="entry name" value="Cyt_B5-like_heme/steroid_sf"/>
</dbReference>
<evidence type="ECO:0000313" key="2">
    <source>
        <dbReference type="EMBL" id="KAK7451293.1"/>
    </source>
</evidence>
<keyword evidence="3" id="KW-1185">Reference proteome</keyword>
<sequence length="171" mass="19058">MNEAKAYMTYKQKYGVPPPEDSDEEDFDFSSLDEGTQSEGDGDSSSSSGSSVSTLRTRSSSSSGKWQVWTRKDVAEYVRMKSGRCVVLIGEWVVDATPYLGEHPAGAAILRKYSYKPSATSSQEDQWPDATWAFDGGLNNHSRAAVKSMKELRLARYHRKEEGKDLEVIEN</sequence>
<reference evidence="2 3" key="1">
    <citation type="submission" date="2024-01" db="EMBL/GenBank/DDBJ databases">
        <title>A draft genome for the cacao thread blight pathogen Marasmiellus scandens.</title>
        <authorList>
            <person name="Baruah I.K."/>
            <person name="Leung J."/>
            <person name="Bukari Y."/>
            <person name="Amoako-Attah I."/>
            <person name="Meinhardt L.W."/>
            <person name="Bailey B.A."/>
            <person name="Cohen S.P."/>
        </authorList>
    </citation>
    <scope>NUCLEOTIDE SEQUENCE [LARGE SCALE GENOMIC DNA]</scope>
    <source>
        <strain evidence="2 3">GH-19</strain>
    </source>
</reference>
<accession>A0ABR1J5N7</accession>
<gene>
    <name evidence="2" type="ORF">VKT23_012633</name>
</gene>
<comment type="caution">
    <text evidence="2">The sequence shown here is derived from an EMBL/GenBank/DDBJ whole genome shotgun (WGS) entry which is preliminary data.</text>
</comment>
<protein>
    <recommendedName>
        <fullName evidence="4">Cytochrome b5 heme-binding domain-containing protein</fullName>
    </recommendedName>
</protein>
<feature type="compositionally biased region" description="Low complexity" evidence="1">
    <location>
        <begin position="43"/>
        <end position="64"/>
    </location>
</feature>
<organism evidence="2 3">
    <name type="scientific">Marasmiellus scandens</name>
    <dbReference type="NCBI Taxonomy" id="2682957"/>
    <lineage>
        <taxon>Eukaryota</taxon>
        <taxon>Fungi</taxon>
        <taxon>Dikarya</taxon>
        <taxon>Basidiomycota</taxon>
        <taxon>Agaricomycotina</taxon>
        <taxon>Agaricomycetes</taxon>
        <taxon>Agaricomycetidae</taxon>
        <taxon>Agaricales</taxon>
        <taxon>Marasmiineae</taxon>
        <taxon>Omphalotaceae</taxon>
        <taxon>Marasmiellus</taxon>
    </lineage>
</organism>
<evidence type="ECO:0000313" key="3">
    <source>
        <dbReference type="Proteomes" id="UP001498398"/>
    </source>
</evidence>
<dbReference type="Proteomes" id="UP001498398">
    <property type="component" value="Unassembled WGS sequence"/>
</dbReference>
<name>A0ABR1J5N7_9AGAR</name>
<feature type="region of interest" description="Disordered" evidence="1">
    <location>
        <begin position="1"/>
        <end position="67"/>
    </location>
</feature>
<evidence type="ECO:0000256" key="1">
    <source>
        <dbReference type="SAM" id="MobiDB-lite"/>
    </source>
</evidence>
<dbReference type="EMBL" id="JBANRG010000031">
    <property type="protein sequence ID" value="KAK7451293.1"/>
    <property type="molecule type" value="Genomic_DNA"/>
</dbReference>
<dbReference type="SUPFAM" id="SSF55856">
    <property type="entry name" value="Cytochrome b5-like heme/steroid binding domain"/>
    <property type="match status" value="1"/>
</dbReference>